<evidence type="ECO:0000256" key="1">
    <source>
        <dbReference type="ARBA" id="ARBA00004496"/>
    </source>
</evidence>
<keyword evidence="11" id="KW-0808">Transferase</keyword>
<dbReference type="GO" id="GO:0016740">
    <property type="term" value="F:transferase activity"/>
    <property type="evidence" value="ECO:0007669"/>
    <property type="project" value="UniProtKB-KW"/>
</dbReference>
<comment type="similarity">
    <text evidence="2">Belongs to the TsaE family.</text>
</comment>
<keyword evidence="4" id="KW-0963">Cytoplasm</keyword>
<keyword evidence="5" id="KW-0819">tRNA processing</keyword>
<dbReference type="GO" id="GO:0005737">
    <property type="term" value="C:cytoplasm"/>
    <property type="evidence" value="ECO:0007669"/>
    <property type="project" value="UniProtKB-SubCell"/>
</dbReference>
<evidence type="ECO:0000256" key="4">
    <source>
        <dbReference type="ARBA" id="ARBA00022490"/>
    </source>
</evidence>
<evidence type="ECO:0000256" key="9">
    <source>
        <dbReference type="ARBA" id="ARBA00022842"/>
    </source>
</evidence>
<dbReference type="SUPFAM" id="SSF52540">
    <property type="entry name" value="P-loop containing nucleoside triphosphate hydrolases"/>
    <property type="match status" value="1"/>
</dbReference>
<dbReference type="InterPro" id="IPR027417">
    <property type="entry name" value="P-loop_NTPase"/>
</dbReference>
<evidence type="ECO:0000256" key="5">
    <source>
        <dbReference type="ARBA" id="ARBA00022694"/>
    </source>
</evidence>
<keyword evidence="9" id="KW-0460">Magnesium</keyword>
<dbReference type="GO" id="GO:0005524">
    <property type="term" value="F:ATP binding"/>
    <property type="evidence" value="ECO:0007669"/>
    <property type="project" value="UniProtKB-KW"/>
</dbReference>
<dbReference type="PANTHER" id="PTHR33540:SF2">
    <property type="entry name" value="TRNA THREONYLCARBAMOYLADENOSINE BIOSYNTHESIS PROTEIN TSAE"/>
    <property type="match status" value="1"/>
</dbReference>
<dbReference type="GO" id="GO:0046872">
    <property type="term" value="F:metal ion binding"/>
    <property type="evidence" value="ECO:0007669"/>
    <property type="project" value="UniProtKB-KW"/>
</dbReference>
<gene>
    <name evidence="11" type="ORF">DRH29_01315</name>
</gene>
<dbReference type="NCBIfam" id="TIGR00150">
    <property type="entry name" value="T6A_YjeE"/>
    <property type="match status" value="1"/>
</dbReference>
<evidence type="ECO:0000256" key="6">
    <source>
        <dbReference type="ARBA" id="ARBA00022723"/>
    </source>
</evidence>
<keyword evidence="7" id="KW-0547">Nucleotide-binding</keyword>
<sequence>MKIQTITTNLSGTHKLGELIGKNLKGNETFALMGGLGSGKTSFTQGLAKGLGIKDNITSPTFVLERIYEVPKRKFNFHHFDLYRTGSNIRGIGLLDVLGDVVTAIEWPEKIKKYLPDDTIWVEIKYQSEKSRGFMFKFPETKKYIFKNTKSCGCS</sequence>
<dbReference type="AlphaFoldDB" id="A0A420ZDJ2"/>
<protein>
    <recommendedName>
        <fullName evidence="3">tRNA threonylcarbamoyladenosine biosynthesis protein TsaE</fullName>
    </recommendedName>
    <alternativeName>
        <fullName evidence="10">t(6)A37 threonylcarbamoyladenosine biosynthesis protein TsaE</fullName>
    </alternativeName>
</protein>
<evidence type="ECO:0000256" key="8">
    <source>
        <dbReference type="ARBA" id="ARBA00022840"/>
    </source>
</evidence>
<dbReference type="Proteomes" id="UP000281261">
    <property type="component" value="Unassembled WGS sequence"/>
</dbReference>
<reference evidence="11 12" key="1">
    <citation type="submission" date="2018-06" db="EMBL/GenBank/DDBJ databases">
        <title>Extensive metabolic versatility and redundancy in microbially diverse, dynamic hydrothermal sediments.</title>
        <authorList>
            <person name="Dombrowski N."/>
            <person name="Teske A."/>
            <person name="Baker B.J."/>
        </authorList>
    </citation>
    <scope>NUCLEOTIDE SEQUENCE [LARGE SCALE GENOMIC DNA]</scope>
    <source>
        <strain evidence="11">B79_G16</strain>
    </source>
</reference>
<keyword evidence="6" id="KW-0479">Metal-binding</keyword>
<dbReference type="GO" id="GO:0002949">
    <property type="term" value="P:tRNA threonylcarbamoyladenosine modification"/>
    <property type="evidence" value="ECO:0007669"/>
    <property type="project" value="InterPro"/>
</dbReference>
<dbReference type="InterPro" id="IPR003442">
    <property type="entry name" value="T6A_TsaE"/>
</dbReference>
<name>A0A420ZDJ2_UNCK3</name>
<comment type="caution">
    <text evidence="11">The sequence shown here is derived from an EMBL/GenBank/DDBJ whole genome shotgun (WGS) entry which is preliminary data.</text>
</comment>
<evidence type="ECO:0000256" key="7">
    <source>
        <dbReference type="ARBA" id="ARBA00022741"/>
    </source>
</evidence>
<dbReference type="EMBL" id="QMNG01000002">
    <property type="protein sequence ID" value="RLC37710.1"/>
    <property type="molecule type" value="Genomic_DNA"/>
</dbReference>
<evidence type="ECO:0000313" key="12">
    <source>
        <dbReference type="Proteomes" id="UP000281261"/>
    </source>
</evidence>
<evidence type="ECO:0000256" key="2">
    <source>
        <dbReference type="ARBA" id="ARBA00007599"/>
    </source>
</evidence>
<keyword evidence="8" id="KW-0067">ATP-binding</keyword>
<evidence type="ECO:0000256" key="3">
    <source>
        <dbReference type="ARBA" id="ARBA00019010"/>
    </source>
</evidence>
<proteinExistence type="inferred from homology"/>
<accession>A0A420ZDJ2</accession>
<dbReference type="Pfam" id="PF02367">
    <property type="entry name" value="TsaE"/>
    <property type="match status" value="1"/>
</dbReference>
<dbReference type="PANTHER" id="PTHR33540">
    <property type="entry name" value="TRNA THREONYLCARBAMOYLADENOSINE BIOSYNTHESIS PROTEIN TSAE"/>
    <property type="match status" value="1"/>
</dbReference>
<evidence type="ECO:0000256" key="10">
    <source>
        <dbReference type="ARBA" id="ARBA00032441"/>
    </source>
</evidence>
<organism evidence="11 12">
    <name type="scientific">candidate division Kazan bacterium</name>
    <dbReference type="NCBI Taxonomy" id="2202143"/>
    <lineage>
        <taxon>Bacteria</taxon>
        <taxon>Bacteria division Kazan-3B-28</taxon>
    </lineage>
</organism>
<dbReference type="Gene3D" id="3.40.50.300">
    <property type="entry name" value="P-loop containing nucleotide triphosphate hydrolases"/>
    <property type="match status" value="1"/>
</dbReference>
<comment type="subcellular location">
    <subcellularLocation>
        <location evidence="1">Cytoplasm</location>
    </subcellularLocation>
</comment>
<evidence type="ECO:0000313" key="11">
    <source>
        <dbReference type="EMBL" id="RLC37710.1"/>
    </source>
</evidence>